<dbReference type="SUPFAM" id="SSF52540">
    <property type="entry name" value="P-loop containing nucleoside triphosphate hydrolases"/>
    <property type="match status" value="1"/>
</dbReference>
<dbReference type="InterPro" id="IPR008921">
    <property type="entry name" value="DNA_pol3_clamp-load_cplx_C"/>
</dbReference>
<dbReference type="FunFam" id="3.40.50.300:FF:000136">
    <property type="entry name" value="Replication factor C subunit 5"/>
    <property type="match status" value="1"/>
</dbReference>
<dbReference type="Proteomes" id="UP000186583">
    <property type="component" value="Unassembled WGS sequence"/>
</dbReference>
<evidence type="ECO:0000256" key="3">
    <source>
        <dbReference type="ARBA" id="ARBA00022705"/>
    </source>
</evidence>
<dbReference type="CDD" id="cd00009">
    <property type="entry name" value="AAA"/>
    <property type="match status" value="1"/>
</dbReference>
<protein>
    <recommendedName>
        <fullName evidence="5">Replication factor C subunit 5</fullName>
    </recommendedName>
</protein>
<dbReference type="Gene3D" id="1.10.8.60">
    <property type="match status" value="1"/>
</dbReference>
<dbReference type="PANTHER" id="PTHR11669">
    <property type="entry name" value="REPLICATION FACTOR C / DNA POLYMERASE III GAMMA-TAU SUBUNIT"/>
    <property type="match status" value="1"/>
</dbReference>
<dbReference type="GO" id="GO:0006281">
    <property type="term" value="P:DNA repair"/>
    <property type="evidence" value="ECO:0007669"/>
    <property type="project" value="UniProtKB-ARBA"/>
</dbReference>
<dbReference type="InterPro" id="IPR027417">
    <property type="entry name" value="P-loop_NTPase"/>
</dbReference>
<comment type="subcellular location">
    <subcellularLocation>
        <location evidence="1">Nucleus</location>
    </subcellularLocation>
</comment>
<accession>A0A1Q8RYE5</accession>
<dbReference type="AlphaFoldDB" id="A0A1Q8RYE5"/>
<evidence type="ECO:0000313" key="7">
    <source>
        <dbReference type="EMBL" id="OLN92119.1"/>
    </source>
</evidence>
<proteinExistence type="inferred from homology"/>
<dbReference type="GO" id="GO:0003677">
    <property type="term" value="F:DNA binding"/>
    <property type="evidence" value="ECO:0007669"/>
    <property type="project" value="InterPro"/>
</dbReference>
<dbReference type="SUPFAM" id="SSF48019">
    <property type="entry name" value="post-AAA+ oligomerization domain-like"/>
    <property type="match status" value="1"/>
</dbReference>
<dbReference type="GO" id="GO:0031391">
    <property type="term" value="C:Elg1 RFC-like complex"/>
    <property type="evidence" value="ECO:0007669"/>
    <property type="project" value="TreeGrafter"/>
</dbReference>
<dbReference type="Gene3D" id="3.40.50.300">
    <property type="entry name" value="P-loop containing nucleotide triphosphate hydrolases"/>
    <property type="match status" value="1"/>
</dbReference>
<dbReference type="EMBL" id="MPGH01000060">
    <property type="protein sequence ID" value="OLN92119.1"/>
    <property type="molecule type" value="Genomic_DNA"/>
</dbReference>
<dbReference type="SMART" id="SM00382">
    <property type="entry name" value="AAA"/>
    <property type="match status" value="1"/>
</dbReference>
<gene>
    <name evidence="7" type="ORF">CCHL11_01438</name>
</gene>
<dbReference type="STRING" id="708187.A0A1Q8RYE5"/>
<dbReference type="GO" id="GO:0006271">
    <property type="term" value="P:DNA strand elongation involved in DNA replication"/>
    <property type="evidence" value="ECO:0007669"/>
    <property type="project" value="UniProtKB-ARBA"/>
</dbReference>
<evidence type="ECO:0000313" key="8">
    <source>
        <dbReference type="Proteomes" id="UP000186583"/>
    </source>
</evidence>
<feature type="domain" description="AAA+ ATPase" evidence="6">
    <location>
        <begin position="34"/>
        <end position="185"/>
    </location>
</feature>
<dbReference type="PANTHER" id="PTHR11669:SF1">
    <property type="entry name" value="REPLICATION FACTOR C SUBUNIT 3"/>
    <property type="match status" value="1"/>
</dbReference>
<sequence length="369" mass="41880">MALIVDKHRPRSLESLTYHHELSERLGSLAQSGDFPHLLVYGPSGAGKKTRIVATLKELYGPGVEKIKIDARVFQTSSNRKLEFNIVASNYHLEITPSDVGNYDRVVVQDLLKEVAQTQQVDQSAKQKFKVVVINEADHLTRDAQAALRRTMEKYSPNLRLILLANSTANIIAPIRSRTLLVRVAAPTHEEICEVLAVSAKKEGWPMVQGLHMRIAKESGRNLRRALLMYEAVHAQKYGIFSVVRNPNAKNYNSEKVTDTTPIPPPDWEALISQIAREINEEHTPARILQVRAKLYDLLTHCIPPTTILKTLTFKLIPLIDDALKAEVIKWSAFYEHRIRTGTKVIFHLEAFVAKFMRIMEMYLMSMDL</sequence>
<evidence type="ECO:0000256" key="4">
    <source>
        <dbReference type="ARBA" id="ARBA00023242"/>
    </source>
</evidence>
<dbReference type="Gene3D" id="1.20.272.10">
    <property type="match status" value="1"/>
</dbReference>
<organism evidence="7 8">
    <name type="scientific">Colletotrichum chlorophyti</name>
    <dbReference type="NCBI Taxonomy" id="708187"/>
    <lineage>
        <taxon>Eukaryota</taxon>
        <taxon>Fungi</taxon>
        <taxon>Dikarya</taxon>
        <taxon>Ascomycota</taxon>
        <taxon>Pezizomycotina</taxon>
        <taxon>Sordariomycetes</taxon>
        <taxon>Hypocreomycetidae</taxon>
        <taxon>Glomerellales</taxon>
        <taxon>Glomerellaceae</taxon>
        <taxon>Colletotrichum</taxon>
    </lineage>
</organism>
<evidence type="ECO:0000259" key="6">
    <source>
        <dbReference type="SMART" id="SM00382"/>
    </source>
</evidence>
<dbReference type="Pfam" id="PF21960">
    <property type="entry name" value="RCF1-5-like_lid"/>
    <property type="match status" value="1"/>
</dbReference>
<dbReference type="InterPro" id="IPR050238">
    <property type="entry name" value="DNA_Rep/Repair_Clamp_Loader"/>
</dbReference>
<evidence type="ECO:0000256" key="2">
    <source>
        <dbReference type="ARBA" id="ARBA00005378"/>
    </source>
</evidence>
<reference evidence="7 8" key="1">
    <citation type="submission" date="2016-11" db="EMBL/GenBank/DDBJ databases">
        <title>Draft Genome Assembly of Colletotrichum chlorophyti a pathogen of herbaceous plants.</title>
        <authorList>
            <person name="Gan P."/>
            <person name="Narusaka M."/>
            <person name="Tsushima A."/>
            <person name="Narusaka Y."/>
            <person name="Takano Y."/>
            <person name="Shirasu K."/>
        </authorList>
    </citation>
    <scope>NUCLEOTIDE SEQUENCE [LARGE SCALE GENOMIC DNA]</scope>
    <source>
        <strain evidence="7 8">NTL11</strain>
    </source>
</reference>
<keyword evidence="4" id="KW-0539">Nucleus</keyword>
<dbReference type="Pfam" id="PF13177">
    <property type="entry name" value="DNA_pol3_delta2"/>
    <property type="match status" value="1"/>
</dbReference>
<comment type="caution">
    <text evidence="7">The sequence shown here is derived from an EMBL/GenBank/DDBJ whole genome shotgun (WGS) entry which is preliminary data.</text>
</comment>
<name>A0A1Q8RYE5_9PEZI</name>
<evidence type="ECO:0000256" key="5">
    <source>
        <dbReference type="ARBA" id="ARBA00070185"/>
    </source>
</evidence>
<dbReference type="OrthoDB" id="761538at2759"/>
<dbReference type="FunFam" id="1.10.8.60:FF:000030">
    <property type="entry name" value="replication factor C subunit 3"/>
    <property type="match status" value="1"/>
</dbReference>
<dbReference type="GO" id="GO:0003689">
    <property type="term" value="F:DNA clamp loader activity"/>
    <property type="evidence" value="ECO:0007669"/>
    <property type="project" value="TreeGrafter"/>
</dbReference>
<comment type="similarity">
    <text evidence="2">Belongs to the activator 1 small subunits family.</text>
</comment>
<dbReference type="InterPro" id="IPR003593">
    <property type="entry name" value="AAA+_ATPase"/>
</dbReference>
<dbReference type="GO" id="GO:0031389">
    <property type="term" value="C:Rad17 RFC-like complex"/>
    <property type="evidence" value="ECO:0007669"/>
    <property type="project" value="TreeGrafter"/>
</dbReference>
<keyword evidence="8" id="KW-1185">Reference proteome</keyword>
<dbReference type="GO" id="GO:0005663">
    <property type="term" value="C:DNA replication factor C complex"/>
    <property type="evidence" value="ECO:0007669"/>
    <property type="project" value="TreeGrafter"/>
</dbReference>
<dbReference type="GO" id="GO:0031390">
    <property type="term" value="C:Ctf18 RFC-like complex"/>
    <property type="evidence" value="ECO:0007669"/>
    <property type="project" value="TreeGrafter"/>
</dbReference>
<dbReference type="FunFam" id="1.20.272.10:FF:000002">
    <property type="entry name" value="Replication factor C subunit 3"/>
    <property type="match status" value="1"/>
</dbReference>
<keyword evidence="3" id="KW-0235">DNA replication</keyword>
<evidence type="ECO:0000256" key="1">
    <source>
        <dbReference type="ARBA" id="ARBA00004123"/>
    </source>
</evidence>
<dbReference type="Pfam" id="PF22534">
    <property type="entry name" value="RFC_C"/>
    <property type="match status" value="1"/>
</dbReference>